<reference evidence="1 2" key="1">
    <citation type="submission" date="2014-02" db="EMBL/GenBank/DDBJ databases">
        <title>The genome sequence of Colletotrichum simmondsii CBS122122.</title>
        <authorList>
            <person name="Baroncelli R."/>
            <person name="Thon M.R."/>
        </authorList>
    </citation>
    <scope>NUCLEOTIDE SEQUENCE [LARGE SCALE GENOMIC DNA]</scope>
    <source>
        <strain evidence="1 2">CBS122122</strain>
    </source>
</reference>
<gene>
    <name evidence="1" type="ORF">CSIM01_12158</name>
</gene>
<keyword evidence="2" id="KW-1185">Reference proteome</keyword>
<dbReference type="InterPro" id="IPR036691">
    <property type="entry name" value="Endo/exonu/phosph_ase_sf"/>
</dbReference>
<organism evidence="1 2">
    <name type="scientific">Colletotrichum simmondsii</name>
    <dbReference type="NCBI Taxonomy" id="703756"/>
    <lineage>
        <taxon>Eukaryota</taxon>
        <taxon>Fungi</taxon>
        <taxon>Dikarya</taxon>
        <taxon>Ascomycota</taxon>
        <taxon>Pezizomycotina</taxon>
        <taxon>Sordariomycetes</taxon>
        <taxon>Hypocreomycetidae</taxon>
        <taxon>Glomerellales</taxon>
        <taxon>Glomerellaceae</taxon>
        <taxon>Colletotrichum</taxon>
        <taxon>Colletotrichum acutatum species complex</taxon>
    </lineage>
</organism>
<dbReference type="PANTHER" id="PTHR33481">
    <property type="entry name" value="REVERSE TRANSCRIPTASE"/>
    <property type="match status" value="1"/>
</dbReference>
<dbReference type="Gene3D" id="3.60.10.10">
    <property type="entry name" value="Endonuclease/exonuclease/phosphatase"/>
    <property type="match status" value="1"/>
</dbReference>
<dbReference type="SUPFAM" id="SSF56219">
    <property type="entry name" value="DNase I-like"/>
    <property type="match status" value="1"/>
</dbReference>
<name>A0A135TMC9_9PEZI</name>
<dbReference type="AlphaFoldDB" id="A0A135TMC9"/>
<dbReference type="OrthoDB" id="4841169at2759"/>
<dbReference type="Proteomes" id="UP000070328">
    <property type="component" value="Unassembled WGS sequence"/>
</dbReference>
<accession>A0A135TMC9</accession>
<comment type="caution">
    <text evidence="1">The sequence shown here is derived from an EMBL/GenBank/DDBJ whole genome shotgun (WGS) entry which is preliminary data.</text>
</comment>
<dbReference type="PANTHER" id="PTHR33481:SF1">
    <property type="entry name" value="ENDONUCLEASE_EXONUCLEASE_PHOSPHATASE DOMAIN-CONTAINING PROTEIN-RELATED"/>
    <property type="match status" value="1"/>
</dbReference>
<evidence type="ECO:0000313" key="2">
    <source>
        <dbReference type="Proteomes" id="UP000070328"/>
    </source>
</evidence>
<evidence type="ECO:0000313" key="1">
    <source>
        <dbReference type="EMBL" id="KXH49211.1"/>
    </source>
</evidence>
<dbReference type="GO" id="GO:0003824">
    <property type="term" value="F:catalytic activity"/>
    <property type="evidence" value="ECO:0007669"/>
    <property type="project" value="InterPro"/>
</dbReference>
<protein>
    <submittedName>
        <fullName evidence="1">Zinc knuckle</fullName>
    </submittedName>
</protein>
<proteinExistence type="predicted"/>
<dbReference type="EMBL" id="JFBX01000119">
    <property type="protein sequence ID" value="KXH49211.1"/>
    <property type="molecule type" value="Genomic_DNA"/>
</dbReference>
<sequence length="1000" mass="112366">MGASSSCLNGEIEGAHWQINLKASKSHHPYIPCKPTKKAKYEQRQLVDLDPVAFLVLDTIPIGHWHPTFHEDLDADPRDFQDRLDRLDPPTPRHQDAFAATLALSTLAGPINIHNVYNRQTKTNIDRLLATCTLGQDNLLLGDFNLHHPRWSRTPFVGPITSDAPSLFHGTEQAGMECITEPGAMTYIQTTLLMEPDRTSSDRYLWGKADVAGFRAHVERELADSGLLDTALMSKPDINAYFSKFNDIIRLAIPLHVPLAKPPVIRRSAKPPPLRDKQRPNFEQQASTRLGTDLDAEHDFDSFCRRLEQQTRTAKTKQWRTMLSGDGHDSPTIHKRAKIGAFLSKPRVSGQIPFLVGSDKTKCTSLEENAQCLRKSVWPSTSQGPTAPPLQLPDLDPLQPQLFADQVVSDDDVKAVLSGLTRGKAAGPDGVSPDALKMLHHPFDELPDEAVYGGGDEALRDSSTTKALEHLVNLVQQCWSPIGRAKLKATLMTDRHYGRVRSRQTIRTAKDPSPEGAFPIGLCGLSGRFLRDRKTVLKLPGHTSEEFWVDIGIAPGPILEALQVSCPFASFALAMSYVDDTNILVTSPSEAQNCQALKFLYDNLVRWASPNGIFFGPHKTFVMHFRKPGSRGPPSTELPDIPGLSKNCLQTELLLLGVVVDSKLTWVAHIEQVITKVRRRMIHLRRISGSTWGPSLHEMKKLYVSSVLPIFSYACPVWFVDGRGQKIRGQLTKTLVQSLDAEQARFLRFIAGGFEASASEVVHKELHMIQLSVYLEQLALRHRINNLYSPEYRDLKAMWDNVFTDIATEQELGAHPYKALYGQAESLWLEMRERVLDKQLCRANWNPEQAVQSEAEGWADPKRRKAIIKAYLKDISVERSSLAWDRYRNDRSGKVRNINRSTPALKENWGPESLKYYQGLTRAQSSMLFQCRSGVIGLNGYLFSLKANLAFERSRLRKHVGVIKFDLLVTTEASMATAWAIRHFDIAQFRWTGKHMPLPR</sequence>